<dbReference type="RefSeq" id="WP_070070656.1">
    <property type="nucleotide sequence ID" value="NZ_MKKK01000056.1"/>
</dbReference>
<dbReference type="EMBL" id="MKKK01000056">
    <property type="protein sequence ID" value="OEY93085.1"/>
    <property type="molecule type" value="Genomic_DNA"/>
</dbReference>
<keyword evidence="1" id="KW-0472">Membrane</keyword>
<keyword evidence="1" id="KW-1133">Transmembrane helix</keyword>
<keyword evidence="1" id="KW-0812">Transmembrane</keyword>
<feature type="transmembrane region" description="Helical" evidence="1">
    <location>
        <begin position="12"/>
        <end position="30"/>
    </location>
</feature>
<keyword evidence="3" id="KW-1185">Reference proteome</keyword>
<dbReference type="AlphaFoldDB" id="A0A1E7R1A0"/>
<evidence type="ECO:0000313" key="2">
    <source>
        <dbReference type="EMBL" id="OEY93085.1"/>
    </source>
</evidence>
<accession>A0A1E7R1A0</accession>
<organism evidence="2 3">
    <name type="scientific">Acinetobacter qingfengensis</name>
    <dbReference type="NCBI Taxonomy" id="1262585"/>
    <lineage>
        <taxon>Bacteria</taxon>
        <taxon>Pseudomonadati</taxon>
        <taxon>Pseudomonadota</taxon>
        <taxon>Gammaproteobacteria</taxon>
        <taxon>Moraxellales</taxon>
        <taxon>Moraxellaceae</taxon>
        <taxon>Acinetobacter</taxon>
    </lineage>
</organism>
<gene>
    <name evidence="2" type="ORF">BJI46_04915</name>
</gene>
<comment type="caution">
    <text evidence="2">The sequence shown here is derived from an EMBL/GenBank/DDBJ whole genome shotgun (WGS) entry which is preliminary data.</text>
</comment>
<reference evidence="2 3" key="1">
    <citation type="submission" date="2016-09" db="EMBL/GenBank/DDBJ databases">
        <authorList>
            <person name="Capua I."/>
            <person name="De Benedictis P."/>
            <person name="Joannis T."/>
            <person name="Lombin L.H."/>
            <person name="Cattoli G."/>
        </authorList>
    </citation>
    <scope>NUCLEOTIDE SEQUENCE [LARGE SCALE GENOMIC DNA]</scope>
    <source>
        <strain evidence="2 3">ANC 4671</strain>
    </source>
</reference>
<dbReference type="Proteomes" id="UP000185895">
    <property type="component" value="Unassembled WGS sequence"/>
</dbReference>
<proteinExistence type="predicted"/>
<sequence>MNKQKGVTLTSLLIGLLIAMLCILAVLSLYRTVVHTGVDSRKAATHDTQLQSALTTVQMLLQNAGFGLDPSGSHVNIGTISFKNSSNVDVSTTALVWKNAGSSDGTSITCHGIADIAGSGERQLVLLSGSNCTSTSNLSAASWTQESILATLSDFSSDSTNPVQVTFAKSNASCTPYGAGSVDTSVLHPNVTISATTSTKQTVNISVCLLNIVASS</sequence>
<evidence type="ECO:0000256" key="1">
    <source>
        <dbReference type="SAM" id="Phobius"/>
    </source>
</evidence>
<dbReference type="STRING" id="1262585.BJI46_04915"/>
<protein>
    <submittedName>
        <fullName evidence="2">Uncharacterized protein</fullName>
    </submittedName>
</protein>
<dbReference type="OrthoDB" id="6692539at2"/>
<evidence type="ECO:0000313" key="3">
    <source>
        <dbReference type="Proteomes" id="UP000185895"/>
    </source>
</evidence>
<name>A0A1E7R1A0_9GAMM</name>